<comment type="caution">
    <text evidence="2">The sequence shown here is derived from an EMBL/GenBank/DDBJ whole genome shotgun (WGS) entry which is preliminary data.</text>
</comment>
<gene>
    <name evidence="2" type="ORF">CEV34_3574</name>
</gene>
<feature type="compositionally biased region" description="Polar residues" evidence="1">
    <location>
        <begin position="1"/>
        <end position="12"/>
    </location>
</feature>
<dbReference type="AlphaFoldDB" id="A0A256G9D6"/>
<keyword evidence="3" id="KW-1185">Reference proteome</keyword>
<feature type="region of interest" description="Disordered" evidence="1">
    <location>
        <begin position="1"/>
        <end position="49"/>
    </location>
</feature>
<dbReference type="EMBL" id="NNRM01000039">
    <property type="protein sequence ID" value="OYR23570.1"/>
    <property type="molecule type" value="Genomic_DNA"/>
</dbReference>
<protein>
    <submittedName>
        <fullName evidence="2">Uncharacterized protein</fullName>
    </submittedName>
</protein>
<accession>A0A256G9D6</accession>
<organism evidence="2 3">
    <name type="scientific">Brucella pseudogrignonensis</name>
    <dbReference type="NCBI Taxonomy" id="419475"/>
    <lineage>
        <taxon>Bacteria</taxon>
        <taxon>Pseudomonadati</taxon>
        <taxon>Pseudomonadota</taxon>
        <taxon>Alphaproteobacteria</taxon>
        <taxon>Hyphomicrobiales</taxon>
        <taxon>Brucellaceae</taxon>
        <taxon>Brucella/Ochrobactrum group</taxon>
        <taxon>Brucella</taxon>
    </lineage>
</organism>
<name>A0A256G9D6_9HYPH</name>
<evidence type="ECO:0000313" key="2">
    <source>
        <dbReference type="EMBL" id="OYR23570.1"/>
    </source>
</evidence>
<proteinExistence type="predicted"/>
<reference evidence="2 3" key="1">
    <citation type="submission" date="2017-07" db="EMBL/GenBank/DDBJ databases">
        <title>Phylogenetic study on the rhizospheric bacterium Ochrobactrum sp. A44.</title>
        <authorList>
            <person name="Krzyzanowska D.M."/>
            <person name="Ossowicki A."/>
            <person name="Rajewska M."/>
            <person name="Maciag T."/>
            <person name="Kaczynski Z."/>
            <person name="Czerwicka M."/>
            <person name="Jafra S."/>
        </authorList>
    </citation>
    <scope>NUCLEOTIDE SEQUENCE [LARGE SCALE GENOMIC DNA]</scope>
    <source>
        <strain evidence="2 3">CCUG 30717</strain>
    </source>
</reference>
<dbReference type="Proteomes" id="UP000216188">
    <property type="component" value="Unassembled WGS sequence"/>
</dbReference>
<evidence type="ECO:0000256" key="1">
    <source>
        <dbReference type="SAM" id="MobiDB-lite"/>
    </source>
</evidence>
<evidence type="ECO:0000313" key="3">
    <source>
        <dbReference type="Proteomes" id="UP000216188"/>
    </source>
</evidence>
<sequence>MARCTTRSNSSADLEHKISAAPVPRWQASRKTRLQSEEPFGPVCGRPFE</sequence>